<reference evidence="5" key="1">
    <citation type="submission" date="2017-02" db="UniProtKB">
        <authorList>
            <consortium name="WormBaseParasite"/>
        </authorList>
    </citation>
    <scope>IDENTIFICATION</scope>
</reference>
<proteinExistence type="inferred from homology"/>
<dbReference type="Pfam" id="PF00012">
    <property type="entry name" value="HSP70"/>
    <property type="match status" value="1"/>
</dbReference>
<dbReference type="InterPro" id="IPR029047">
    <property type="entry name" value="HSP70_peptide-bd_sf"/>
</dbReference>
<dbReference type="Gene3D" id="2.60.34.10">
    <property type="entry name" value="Substrate Binding Domain Of DNAk, Chain A, domain 1"/>
    <property type="match status" value="1"/>
</dbReference>
<accession>A0A0R3WAV4</accession>
<dbReference type="Gene3D" id="3.30.420.40">
    <property type="match status" value="2"/>
</dbReference>
<evidence type="ECO:0000256" key="4">
    <source>
        <dbReference type="SAM" id="MobiDB-lite"/>
    </source>
</evidence>
<dbReference type="InterPro" id="IPR043129">
    <property type="entry name" value="ATPase_NBD"/>
</dbReference>
<dbReference type="GO" id="GO:0005524">
    <property type="term" value="F:ATP binding"/>
    <property type="evidence" value="ECO:0007669"/>
    <property type="project" value="UniProtKB-KW"/>
</dbReference>
<dbReference type="GO" id="GO:0140662">
    <property type="term" value="F:ATP-dependent protein folding chaperone"/>
    <property type="evidence" value="ECO:0007669"/>
    <property type="project" value="InterPro"/>
</dbReference>
<organism evidence="5">
    <name type="scientific">Taenia asiatica</name>
    <name type="common">Asian tapeworm</name>
    <dbReference type="NCBI Taxonomy" id="60517"/>
    <lineage>
        <taxon>Eukaryota</taxon>
        <taxon>Metazoa</taxon>
        <taxon>Spiralia</taxon>
        <taxon>Lophotrochozoa</taxon>
        <taxon>Platyhelminthes</taxon>
        <taxon>Cestoda</taxon>
        <taxon>Eucestoda</taxon>
        <taxon>Cyclophyllidea</taxon>
        <taxon>Taeniidae</taxon>
        <taxon>Taenia</taxon>
    </lineage>
</organism>
<keyword evidence="2" id="KW-0547">Nucleotide-binding</keyword>
<dbReference type="WBParaSite" id="TASK_0000771101-mRNA-1">
    <property type="protein sequence ID" value="TASK_0000771101-mRNA-1"/>
    <property type="gene ID" value="TASK_0000771101"/>
</dbReference>
<comment type="similarity">
    <text evidence="1">Belongs to the heat shock protein 70 family.</text>
</comment>
<dbReference type="InterPro" id="IPR013126">
    <property type="entry name" value="Hsp_70_fam"/>
</dbReference>
<evidence type="ECO:0000256" key="1">
    <source>
        <dbReference type="ARBA" id="ARBA00007381"/>
    </source>
</evidence>
<dbReference type="AlphaFoldDB" id="A0A0R3WAV4"/>
<feature type="compositionally biased region" description="Basic and acidic residues" evidence="4">
    <location>
        <begin position="160"/>
        <end position="170"/>
    </location>
</feature>
<dbReference type="STRING" id="60517.A0A0R3WAV4"/>
<dbReference type="PANTHER" id="PTHR19375">
    <property type="entry name" value="HEAT SHOCK PROTEIN 70KDA"/>
    <property type="match status" value="1"/>
</dbReference>
<dbReference type="Gene3D" id="3.90.640.10">
    <property type="entry name" value="Actin, Chain A, domain 4"/>
    <property type="match status" value="1"/>
</dbReference>
<feature type="region of interest" description="Disordered" evidence="4">
    <location>
        <begin position="160"/>
        <end position="179"/>
    </location>
</feature>
<protein>
    <submittedName>
        <fullName evidence="5">DUF5726 domain-containing protein</fullName>
    </submittedName>
</protein>
<name>A0A0R3WAV4_TAEAS</name>
<dbReference type="SUPFAM" id="SSF53067">
    <property type="entry name" value="Actin-like ATPase domain"/>
    <property type="match status" value="1"/>
</dbReference>
<evidence type="ECO:0000313" key="5">
    <source>
        <dbReference type="WBParaSite" id="TASK_0000771101-mRNA-1"/>
    </source>
</evidence>
<keyword evidence="3" id="KW-0067">ATP-binding</keyword>
<sequence length="263" mass="29391">MYFPLAWVAGPSMSMKNEALELKLTDGDTHSSGEDFDLRAESHFVEIFRTCAEQLCPDVFNKMLGPVEYTLNAAKLDNDNIHARLKAGGLTRVLEKQEFLQDFFNGRQLTNSKRPDEAVAYSVALLASNLAGNRSEKAQDLVLLEVALLIGCGDDRWSNEDAERAKCEKPRQRRRRSSPSVLTTIRVLVQVYEGERAMKSDNNYLEKSHYTRIEASFNTDKNGIPNVTVVDKSSGKQNDITTTKDKGLLSEKALQQTLNGTGK</sequence>
<dbReference type="SUPFAM" id="SSF100920">
    <property type="entry name" value="Heat shock protein 70kD (HSP70), peptide-binding domain"/>
    <property type="match status" value="1"/>
</dbReference>
<evidence type="ECO:0000256" key="3">
    <source>
        <dbReference type="ARBA" id="ARBA00022840"/>
    </source>
</evidence>
<evidence type="ECO:0000256" key="2">
    <source>
        <dbReference type="ARBA" id="ARBA00022741"/>
    </source>
</evidence>
<dbReference type="PRINTS" id="PR00301">
    <property type="entry name" value="HEATSHOCK70"/>
</dbReference>